<dbReference type="KEGG" id="lha:LHA_1655"/>
<dbReference type="PATRIC" id="fig|449.7.peg.1986"/>
<dbReference type="EMBL" id="LN681225">
    <property type="protein sequence ID" value="CEK10695.1"/>
    <property type="molecule type" value="Genomic_DNA"/>
</dbReference>
<sequence>MPFYVNEKTKVILKIRAGKLYQNTLATAGIQDLERNVPGQSLALSYIKNGKIFRLPEHQTPRAESAEKICWFGAFKRKYYGPFFQGQERQVEKKISEYHKVCKGLEKLKTEENAIVDWFNEQLEQTEISDDAGNVSKEKVFAAFLLKNYSFPSNAVPTLLQAFLECQEASDFTYFVLNRQDKQIVDAAIKVSQQFGFNIEEAVKEELASKSQDSNLQEMSLGELACYYDRAVVHYIWQFHYTPSSWHPAKGLESFLEELRKYESPFLAEIDYSLIRQFAVKPTLQFTSPDDEGYLVHDVVPVEEEETGEEIHIVKIIGADMDNDGYFYFLDPNDTSTPGQPRIAHRIAKDLFYHILLDVHDVGVEKSMSAPTLPVVLQRAKSDIDNEIVASPKRLSKRQHSPAPYSPVYLRKQEDSDTEQANSPSLVRLKKHKETSREPSGFDNNFKPF</sequence>
<dbReference type="AlphaFoldDB" id="A0A0A8UPB4"/>
<feature type="region of interest" description="Disordered" evidence="1">
    <location>
        <begin position="388"/>
        <end position="449"/>
    </location>
</feature>
<dbReference type="Proteomes" id="UP000032803">
    <property type="component" value="Chromosome I"/>
</dbReference>
<evidence type="ECO:0000256" key="1">
    <source>
        <dbReference type="SAM" id="MobiDB-lite"/>
    </source>
</evidence>
<protein>
    <submittedName>
        <fullName evidence="2">Uncharacterized protein</fullName>
    </submittedName>
</protein>
<evidence type="ECO:0000313" key="2">
    <source>
        <dbReference type="EMBL" id="CEK10695.1"/>
    </source>
</evidence>
<accession>A0A0A8UPB4</accession>
<name>A0A0A8UPB4_LEGHA</name>
<proteinExistence type="predicted"/>
<organism evidence="2 3">
    <name type="scientific">Legionella hackeliae</name>
    <dbReference type="NCBI Taxonomy" id="449"/>
    <lineage>
        <taxon>Bacteria</taxon>
        <taxon>Pseudomonadati</taxon>
        <taxon>Pseudomonadota</taxon>
        <taxon>Gammaproteobacteria</taxon>
        <taxon>Legionellales</taxon>
        <taxon>Legionellaceae</taxon>
        <taxon>Legionella</taxon>
    </lineage>
</organism>
<dbReference type="HOGENOM" id="CLU_609422_0_0_6"/>
<keyword evidence="3" id="KW-1185">Reference proteome</keyword>
<evidence type="ECO:0000313" key="3">
    <source>
        <dbReference type="Proteomes" id="UP000032803"/>
    </source>
</evidence>
<dbReference type="STRING" id="449.LHA_1655"/>
<dbReference type="RefSeq" id="WP_045106029.1">
    <property type="nucleotide sequence ID" value="NZ_LN681225.1"/>
</dbReference>
<reference evidence="3" key="1">
    <citation type="submission" date="2014-09" db="EMBL/GenBank/DDBJ databases">
        <authorList>
            <person name="Gomez-Valero L."/>
        </authorList>
    </citation>
    <scope>NUCLEOTIDE SEQUENCE [LARGE SCALE GENOMIC DNA]</scope>
    <source>
        <strain evidence="3">ATCC35250</strain>
    </source>
</reference>
<gene>
    <name evidence="2" type="ORF">LHA_1655</name>
</gene>
<dbReference type="OrthoDB" id="5636430at2"/>